<name>A8SK77_9FIRM</name>
<evidence type="ECO:0000313" key="1">
    <source>
        <dbReference type="EMBL" id="EDP24021.1"/>
    </source>
</evidence>
<dbReference type="RefSeq" id="WP_004832492.1">
    <property type="nucleotide sequence ID" value="NZ_DS483517.1"/>
</dbReference>
<reference evidence="1 2" key="1">
    <citation type="submission" date="2007-09" db="EMBL/GenBank/DDBJ databases">
        <title>Draft genome sequence of Peptostreptococcus micros (ATCC 33270).</title>
        <authorList>
            <person name="Sudarsanam P."/>
            <person name="Ley R."/>
            <person name="Guruge J."/>
            <person name="Turnbaugh P.J."/>
            <person name="Mahowald M."/>
            <person name="Liep D."/>
            <person name="Gordon J."/>
        </authorList>
    </citation>
    <scope>NUCLEOTIDE SEQUENCE [LARGE SCALE GENOMIC DNA]</scope>
    <source>
        <strain evidence="1 2">ATCC 33270</strain>
    </source>
</reference>
<proteinExistence type="predicted"/>
<dbReference type="eggNOG" id="ENOG502ZBT8">
    <property type="taxonomic scope" value="Bacteria"/>
</dbReference>
<reference evidence="1 2" key="2">
    <citation type="submission" date="2007-09" db="EMBL/GenBank/DDBJ databases">
        <authorList>
            <person name="Fulton L."/>
            <person name="Clifton S."/>
            <person name="Fulton B."/>
            <person name="Xu J."/>
            <person name="Minx P."/>
            <person name="Pepin K.H."/>
            <person name="Johnson M."/>
            <person name="Thiruvilangam P."/>
            <person name="Bhonagiri V."/>
            <person name="Nash W.E."/>
            <person name="Mardis E.R."/>
            <person name="Wilson R.K."/>
        </authorList>
    </citation>
    <scope>NUCLEOTIDE SEQUENCE [LARGE SCALE GENOMIC DNA]</scope>
    <source>
        <strain evidence="1 2">ATCC 33270</strain>
    </source>
</reference>
<dbReference type="EMBL" id="ABEE02000016">
    <property type="protein sequence ID" value="EDP24021.1"/>
    <property type="molecule type" value="Genomic_DNA"/>
</dbReference>
<evidence type="ECO:0000313" key="2">
    <source>
        <dbReference type="Proteomes" id="UP000003162"/>
    </source>
</evidence>
<accession>A8SK77</accession>
<dbReference type="HOGENOM" id="CLU_128155_1_0_9"/>
<dbReference type="AlphaFoldDB" id="A8SK77"/>
<comment type="caution">
    <text evidence="1">The sequence shown here is derived from an EMBL/GenBank/DDBJ whole genome shotgun (WGS) entry which is preliminary data.</text>
</comment>
<dbReference type="Proteomes" id="UP000003162">
    <property type="component" value="Unassembled WGS sequence"/>
</dbReference>
<organism evidence="1 2">
    <name type="scientific">Parvimonas micra ATCC 33270</name>
    <dbReference type="NCBI Taxonomy" id="411465"/>
    <lineage>
        <taxon>Bacteria</taxon>
        <taxon>Bacillati</taxon>
        <taxon>Bacillota</taxon>
        <taxon>Tissierellia</taxon>
        <taxon>Tissierellales</taxon>
        <taxon>Peptoniphilaceae</taxon>
        <taxon>Parvimonas</taxon>
    </lineage>
</organism>
<evidence type="ECO:0008006" key="3">
    <source>
        <dbReference type="Google" id="ProtNLM"/>
    </source>
</evidence>
<gene>
    <name evidence="1" type="ORF">PEPMIC_00600</name>
</gene>
<sequence>MKMTVKKTSVFPENQRNIFELLQRFDTLAYIAKPYAIFKSVDKQTKLVWEVGKSFSFDFKMFGFITLGVHVINGRELSPSNIYTNECNPFCPVWNHRIILNETAEGKTEYTNEVKIEAGWKTPFVYLWAKAFYSHRQKKWIKLLNKLSEKSMC</sequence>
<dbReference type="GeneID" id="93384865"/>
<protein>
    <recommendedName>
        <fullName evidence="3">Polyketide cyclase/dehydrase</fullName>
    </recommendedName>
</protein>